<dbReference type="SUPFAM" id="SSF52058">
    <property type="entry name" value="L domain-like"/>
    <property type="match status" value="1"/>
</dbReference>
<dbReference type="InterPro" id="IPR026906">
    <property type="entry name" value="LRR_5"/>
</dbReference>
<sequence>MIEEIFIPSQVSKICEDAFLYCTNLKKVEIPPNSNLQTIVPYSFSSTSIEEIFIPSSVIKICEGAFSYCEYLTKVEIQLNSNLQTNGKHAFYNTEIEELYFPPSLKELKEGWCTGANKLTKIIISPIQGQFTFKEDKYLLGKSEISKEEFDNLLFVRRDIK</sequence>
<protein>
    <recommendedName>
        <fullName evidence="3">Surface antigen BspA-like protein</fullName>
    </recommendedName>
</protein>
<evidence type="ECO:0000313" key="1">
    <source>
        <dbReference type="EMBL" id="KAK8899274.1"/>
    </source>
</evidence>
<proteinExistence type="predicted"/>
<dbReference type="PANTHER" id="PTHR45661">
    <property type="entry name" value="SURFACE ANTIGEN"/>
    <property type="match status" value="1"/>
</dbReference>
<dbReference type="InterPro" id="IPR053139">
    <property type="entry name" value="Surface_bspA-like"/>
</dbReference>
<name>A0ABR2L7D7_9EUKA</name>
<dbReference type="Proteomes" id="UP001470230">
    <property type="component" value="Unassembled WGS sequence"/>
</dbReference>
<dbReference type="Pfam" id="PF13306">
    <property type="entry name" value="LRR_5"/>
    <property type="match status" value="1"/>
</dbReference>
<organism evidence="1 2">
    <name type="scientific">Tritrichomonas musculus</name>
    <dbReference type="NCBI Taxonomy" id="1915356"/>
    <lineage>
        <taxon>Eukaryota</taxon>
        <taxon>Metamonada</taxon>
        <taxon>Parabasalia</taxon>
        <taxon>Tritrichomonadida</taxon>
        <taxon>Tritrichomonadidae</taxon>
        <taxon>Tritrichomonas</taxon>
    </lineage>
</organism>
<keyword evidence="2" id="KW-1185">Reference proteome</keyword>
<evidence type="ECO:0008006" key="3">
    <source>
        <dbReference type="Google" id="ProtNLM"/>
    </source>
</evidence>
<gene>
    <name evidence="1" type="ORF">M9Y10_001585</name>
</gene>
<comment type="caution">
    <text evidence="1">The sequence shown here is derived from an EMBL/GenBank/DDBJ whole genome shotgun (WGS) entry which is preliminary data.</text>
</comment>
<dbReference type="PANTHER" id="PTHR45661:SF3">
    <property type="entry name" value="IG-LIKE DOMAIN-CONTAINING PROTEIN"/>
    <property type="match status" value="1"/>
</dbReference>
<dbReference type="EMBL" id="JAPFFF010000001">
    <property type="protein sequence ID" value="KAK8899274.1"/>
    <property type="molecule type" value="Genomic_DNA"/>
</dbReference>
<accession>A0ABR2L7D7</accession>
<evidence type="ECO:0000313" key="2">
    <source>
        <dbReference type="Proteomes" id="UP001470230"/>
    </source>
</evidence>
<dbReference type="Gene3D" id="3.80.10.10">
    <property type="entry name" value="Ribonuclease Inhibitor"/>
    <property type="match status" value="1"/>
</dbReference>
<reference evidence="1 2" key="1">
    <citation type="submission" date="2024-04" db="EMBL/GenBank/DDBJ databases">
        <title>Tritrichomonas musculus Genome.</title>
        <authorList>
            <person name="Alves-Ferreira E."/>
            <person name="Grigg M."/>
            <person name="Lorenzi H."/>
            <person name="Galac M."/>
        </authorList>
    </citation>
    <scope>NUCLEOTIDE SEQUENCE [LARGE SCALE GENOMIC DNA]</scope>
    <source>
        <strain evidence="1 2">EAF2021</strain>
    </source>
</reference>
<dbReference type="InterPro" id="IPR032675">
    <property type="entry name" value="LRR_dom_sf"/>
</dbReference>